<comment type="caution">
    <text evidence="6">The sequence shown here is derived from an EMBL/GenBank/DDBJ whole genome shotgun (WGS) entry which is preliminary data.</text>
</comment>
<evidence type="ECO:0000256" key="4">
    <source>
        <dbReference type="ARBA" id="ARBA00023163"/>
    </source>
</evidence>
<dbReference type="InterPro" id="IPR036390">
    <property type="entry name" value="WH_DNA-bd_sf"/>
</dbReference>
<dbReference type="Pfam" id="PF03466">
    <property type="entry name" value="LysR_substrate"/>
    <property type="match status" value="1"/>
</dbReference>
<dbReference type="GO" id="GO:0032993">
    <property type="term" value="C:protein-DNA complex"/>
    <property type="evidence" value="ECO:0007669"/>
    <property type="project" value="TreeGrafter"/>
</dbReference>
<protein>
    <submittedName>
        <fullName evidence="6">DNA-binding transcriptional LysR family regulator</fullName>
    </submittedName>
</protein>
<feature type="domain" description="HTH lysR-type" evidence="5">
    <location>
        <begin position="3"/>
        <end position="60"/>
    </location>
</feature>
<proteinExistence type="inferred from homology"/>
<dbReference type="Gene3D" id="1.10.10.10">
    <property type="entry name" value="Winged helix-like DNA-binding domain superfamily/Winged helix DNA-binding domain"/>
    <property type="match status" value="1"/>
</dbReference>
<dbReference type="Gene3D" id="3.40.190.10">
    <property type="entry name" value="Periplasmic binding protein-like II"/>
    <property type="match status" value="2"/>
</dbReference>
<keyword evidence="2" id="KW-0805">Transcription regulation</keyword>
<dbReference type="SUPFAM" id="SSF53850">
    <property type="entry name" value="Periplasmic binding protein-like II"/>
    <property type="match status" value="1"/>
</dbReference>
<keyword evidence="4" id="KW-0804">Transcription</keyword>
<dbReference type="AlphaFoldDB" id="A0A7W9Q9J1"/>
<comment type="similarity">
    <text evidence="1">Belongs to the LysR transcriptional regulatory family.</text>
</comment>
<evidence type="ECO:0000313" key="6">
    <source>
        <dbReference type="EMBL" id="MBB5935859.1"/>
    </source>
</evidence>
<dbReference type="GO" id="GO:0003700">
    <property type="term" value="F:DNA-binding transcription factor activity"/>
    <property type="evidence" value="ECO:0007669"/>
    <property type="project" value="InterPro"/>
</dbReference>
<dbReference type="PANTHER" id="PTHR30346">
    <property type="entry name" value="TRANSCRIPTIONAL DUAL REGULATOR HCAR-RELATED"/>
    <property type="match status" value="1"/>
</dbReference>
<dbReference type="InterPro" id="IPR036388">
    <property type="entry name" value="WH-like_DNA-bd_sf"/>
</dbReference>
<keyword evidence="7" id="KW-1185">Reference proteome</keyword>
<dbReference type="GO" id="GO:0003677">
    <property type="term" value="F:DNA binding"/>
    <property type="evidence" value="ECO:0007669"/>
    <property type="project" value="UniProtKB-KW"/>
</dbReference>
<reference evidence="6 7" key="1">
    <citation type="submission" date="2020-08" db="EMBL/GenBank/DDBJ databases">
        <title>Genomic Encyclopedia of Type Strains, Phase III (KMG-III): the genomes of soil and plant-associated and newly described type strains.</title>
        <authorList>
            <person name="Whitman W."/>
        </authorList>
    </citation>
    <scope>NUCLEOTIDE SEQUENCE [LARGE SCALE GENOMIC DNA]</scope>
    <source>
        <strain evidence="6 7">CECT 8305</strain>
    </source>
</reference>
<sequence length="306" mass="31861">MTLEIHDLRVLRAIADAGSLAGAARALGTNQGNISRQLQRIERTTGTALFQRGHHGTTPTAAGRLVLGGAETLLPLIDYLLDSAAEHTAQRDAPTTGSDTVRIGSVNHPLLPTIAGFLCTLLPDVSLGVHTDESSAALLDLLCADGLEAAVVRHFPSHDAPLPAGIDTAVIAHEHLLVGVGDHHRLAGRHSVSLRDLAPETGVLVDSRNSTLRRCFLAAIKHSGAGLRMSCAADEAVVSAMVCASSAALPAFPVVAPLPGVVYLPLDDDAARFALLLAWSRTGKLATHGARLAELARQAYSPASDS</sequence>
<dbReference type="PROSITE" id="PS50931">
    <property type="entry name" value="HTH_LYSR"/>
    <property type="match status" value="1"/>
</dbReference>
<dbReference type="Proteomes" id="UP000588098">
    <property type="component" value="Unassembled WGS sequence"/>
</dbReference>
<gene>
    <name evidence="6" type="ORF">FHS42_002928</name>
</gene>
<dbReference type="Pfam" id="PF00126">
    <property type="entry name" value="HTH_1"/>
    <property type="match status" value="1"/>
</dbReference>
<dbReference type="PANTHER" id="PTHR30346:SF30">
    <property type="entry name" value="SMALL NEUTRAL PROTEASE REGULATORY PROTEIN"/>
    <property type="match status" value="1"/>
</dbReference>
<dbReference type="InterPro" id="IPR005119">
    <property type="entry name" value="LysR_subst-bd"/>
</dbReference>
<dbReference type="EMBL" id="JACHJL010000006">
    <property type="protein sequence ID" value="MBB5935859.1"/>
    <property type="molecule type" value="Genomic_DNA"/>
</dbReference>
<evidence type="ECO:0000256" key="2">
    <source>
        <dbReference type="ARBA" id="ARBA00023015"/>
    </source>
</evidence>
<evidence type="ECO:0000313" key="7">
    <source>
        <dbReference type="Proteomes" id="UP000588098"/>
    </source>
</evidence>
<name>A0A7W9Q9J1_9ACTN</name>
<dbReference type="RefSeq" id="WP_184572519.1">
    <property type="nucleotide sequence ID" value="NZ_JACHJL010000006.1"/>
</dbReference>
<evidence type="ECO:0000256" key="1">
    <source>
        <dbReference type="ARBA" id="ARBA00009437"/>
    </source>
</evidence>
<dbReference type="SUPFAM" id="SSF46785">
    <property type="entry name" value="Winged helix' DNA-binding domain"/>
    <property type="match status" value="1"/>
</dbReference>
<organism evidence="6 7">
    <name type="scientific">Streptomyces zagrosensis</name>
    <dbReference type="NCBI Taxonomy" id="1042984"/>
    <lineage>
        <taxon>Bacteria</taxon>
        <taxon>Bacillati</taxon>
        <taxon>Actinomycetota</taxon>
        <taxon>Actinomycetes</taxon>
        <taxon>Kitasatosporales</taxon>
        <taxon>Streptomycetaceae</taxon>
        <taxon>Streptomyces</taxon>
    </lineage>
</organism>
<evidence type="ECO:0000259" key="5">
    <source>
        <dbReference type="PROSITE" id="PS50931"/>
    </source>
</evidence>
<accession>A0A7W9Q9J1</accession>
<evidence type="ECO:0000256" key="3">
    <source>
        <dbReference type="ARBA" id="ARBA00023125"/>
    </source>
</evidence>
<dbReference type="InterPro" id="IPR000847">
    <property type="entry name" value="LysR_HTH_N"/>
</dbReference>
<keyword evidence="3 6" id="KW-0238">DNA-binding</keyword>